<dbReference type="AlphaFoldDB" id="A0A6H5J171"/>
<accession>A0A6H5J171</accession>
<gene>
    <name evidence="1" type="ORF">TBRA_LOCUS15436</name>
</gene>
<sequence length="199" mass="23336">PWRPLQLTRSIYRTKARIFDCSFGLWSNCYLCPGDRVAFLLTAQALLQHRAVDDAQQKWFEKCVCSRPVTPHEIHLDLLCHGRDDEESIYRVEHAAFWLMALTLVHDGRLEYDQEFLFTIYIENMLESYETSYSGPQCHVENWEPEEDGVCPICQRRFSEAPPTIGPCLWRSNLIQKNDQVIFFSTNHIVCTPLHHFNT</sequence>
<dbReference type="EMBL" id="CADCXV010001351">
    <property type="protein sequence ID" value="CAB0043848.1"/>
    <property type="molecule type" value="Genomic_DNA"/>
</dbReference>
<organism evidence="1 2">
    <name type="scientific">Trichogramma brassicae</name>
    <dbReference type="NCBI Taxonomy" id="86971"/>
    <lineage>
        <taxon>Eukaryota</taxon>
        <taxon>Metazoa</taxon>
        <taxon>Ecdysozoa</taxon>
        <taxon>Arthropoda</taxon>
        <taxon>Hexapoda</taxon>
        <taxon>Insecta</taxon>
        <taxon>Pterygota</taxon>
        <taxon>Neoptera</taxon>
        <taxon>Endopterygota</taxon>
        <taxon>Hymenoptera</taxon>
        <taxon>Apocrita</taxon>
        <taxon>Proctotrupomorpha</taxon>
        <taxon>Chalcidoidea</taxon>
        <taxon>Trichogrammatidae</taxon>
        <taxon>Trichogramma</taxon>
    </lineage>
</organism>
<name>A0A6H5J171_9HYME</name>
<evidence type="ECO:0000313" key="2">
    <source>
        <dbReference type="Proteomes" id="UP000479190"/>
    </source>
</evidence>
<proteinExistence type="predicted"/>
<dbReference type="Proteomes" id="UP000479190">
    <property type="component" value="Unassembled WGS sequence"/>
</dbReference>
<feature type="non-terminal residue" evidence="1">
    <location>
        <position position="1"/>
    </location>
</feature>
<evidence type="ECO:0000313" key="1">
    <source>
        <dbReference type="EMBL" id="CAB0043848.1"/>
    </source>
</evidence>
<reference evidence="1 2" key="1">
    <citation type="submission" date="2020-02" db="EMBL/GenBank/DDBJ databases">
        <authorList>
            <person name="Ferguson B K."/>
        </authorList>
    </citation>
    <scope>NUCLEOTIDE SEQUENCE [LARGE SCALE GENOMIC DNA]</scope>
</reference>
<protein>
    <submittedName>
        <fullName evidence="1">Uncharacterized protein</fullName>
    </submittedName>
</protein>
<keyword evidence="2" id="KW-1185">Reference proteome</keyword>